<keyword evidence="1" id="KW-0472">Membrane</keyword>
<keyword evidence="1" id="KW-1133">Transmembrane helix</keyword>
<keyword evidence="1" id="KW-0812">Transmembrane</keyword>
<keyword evidence="3" id="KW-1185">Reference proteome</keyword>
<name>A0ABV6NJ64_9BACI</name>
<protein>
    <submittedName>
        <fullName evidence="2">DUF2975 domain-containing protein</fullName>
    </submittedName>
</protein>
<sequence length="176" mass="20098">MKVSNKFYKWLARLCMVGIIVQIFWLLFIPFYTLFVHGHTWLNKITISVFSFSSNHISMTPLVQLLSMIQVLLILFLLYNLLVFFRNLSKGNIFTYSNANSIIQCGVLISIMALFQEIVPIVLAKDIVPYLTYSQGEVALSFTIPFGYFIASIAIITLGIIYKKAVKIAEEQQLTI</sequence>
<dbReference type="EMBL" id="JBHLTR010000043">
    <property type="protein sequence ID" value="MFC0560810.1"/>
    <property type="molecule type" value="Genomic_DNA"/>
</dbReference>
<comment type="caution">
    <text evidence="2">The sequence shown here is derived from an EMBL/GenBank/DDBJ whole genome shotgun (WGS) entry which is preliminary data.</text>
</comment>
<evidence type="ECO:0000313" key="3">
    <source>
        <dbReference type="Proteomes" id="UP001589833"/>
    </source>
</evidence>
<dbReference type="Proteomes" id="UP001589833">
    <property type="component" value="Unassembled WGS sequence"/>
</dbReference>
<dbReference type="RefSeq" id="WP_273847935.1">
    <property type="nucleotide sequence ID" value="NZ_JAQQWT010000041.1"/>
</dbReference>
<evidence type="ECO:0000313" key="2">
    <source>
        <dbReference type="EMBL" id="MFC0560810.1"/>
    </source>
</evidence>
<evidence type="ECO:0000256" key="1">
    <source>
        <dbReference type="SAM" id="Phobius"/>
    </source>
</evidence>
<feature type="transmembrane region" description="Helical" evidence="1">
    <location>
        <begin position="62"/>
        <end position="85"/>
    </location>
</feature>
<accession>A0ABV6NJ64</accession>
<organism evidence="2 3">
    <name type="scientific">Halalkalibacter alkalisediminis</name>
    <dbReference type="NCBI Taxonomy" id="935616"/>
    <lineage>
        <taxon>Bacteria</taxon>
        <taxon>Bacillati</taxon>
        <taxon>Bacillota</taxon>
        <taxon>Bacilli</taxon>
        <taxon>Bacillales</taxon>
        <taxon>Bacillaceae</taxon>
        <taxon>Halalkalibacter</taxon>
    </lineage>
</organism>
<feature type="transmembrane region" description="Helical" evidence="1">
    <location>
        <begin position="144"/>
        <end position="162"/>
    </location>
</feature>
<gene>
    <name evidence="2" type="ORF">ACFFH4_17745</name>
</gene>
<proteinExistence type="predicted"/>
<feature type="transmembrane region" description="Helical" evidence="1">
    <location>
        <begin position="12"/>
        <end position="35"/>
    </location>
</feature>
<reference evidence="2 3" key="1">
    <citation type="submission" date="2024-09" db="EMBL/GenBank/DDBJ databases">
        <authorList>
            <person name="Sun Q."/>
            <person name="Mori K."/>
        </authorList>
    </citation>
    <scope>NUCLEOTIDE SEQUENCE [LARGE SCALE GENOMIC DNA]</scope>
    <source>
        <strain evidence="2 3">NCAIM B.02301</strain>
    </source>
</reference>
<feature type="transmembrane region" description="Helical" evidence="1">
    <location>
        <begin position="105"/>
        <end position="124"/>
    </location>
</feature>